<proteinExistence type="predicted"/>
<keyword evidence="1" id="KW-0808">Transferase</keyword>
<evidence type="ECO:0000313" key="2">
    <source>
        <dbReference type="Proteomes" id="UP000826212"/>
    </source>
</evidence>
<accession>A0AC61NBN7</accession>
<sequence>MYIWKSLTTNQIKERIFSALQKNVDYKERTILGVPASHLDEKVFNRDMGFLEDAPFLSSMVYNPNHIGCHTMGESEAFFAGTQEIEKELIEIVAVDILKAEPNQCDGYVASGGTEANIQAMWIYRNYFKKEFGAKHDEVAILCSDDSHYSMPKAANILNIPLISAAVDDNTRLVDPVKLQVQLKEAKENGVKHVIVIVNMMTTMFGSVDRIETYTEALKECGLDYKVHVDGAYGGFVYPFSDDKSDLLLDNPEVNSVTLDAHKMVQAPFGTGIFIIRKEWMQYATTEEAQYVEGMDATVIGSRSGANAISIWMILMTYGPHGWFEKIHILNYRTSWLCEQLDELGVEYYRHPASNLVTMRAAHIPADIAHKYGIVPDSHNDNPKWYKIVVMGHVTVDHLLPFIEDLKKIKQ</sequence>
<dbReference type="Proteomes" id="UP000826212">
    <property type="component" value="Chromosome"/>
</dbReference>
<evidence type="ECO:0000313" key="1">
    <source>
        <dbReference type="EMBL" id="QZE12896.1"/>
    </source>
</evidence>
<protein>
    <submittedName>
        <fullName evidence="1">Aminotransferase class I/II-fold pyridoxal phosphate-dependent enzyme</fullName>
    </submittedName>
</protein>
<dbReference type="EMBL" id="CP081303">
    <property type="protein sequence ID" value="QZE12896.1"/>
    <property type="molecule type" value="Genomic_DNA"/>
</dbReference>
<reference evidence="1" key="1">
    <citation type="submission" date="2021-08" db="EMBL/GenBank/DDBJ databases">
        <title>Novel anaerobic bacterium isolated from sea squirt in East Sea, Republic of Korea.</title>
        <authorList>
            <person name="Nguyen T.H."/>
            <person name="Li Z."/>
            <person name="Lee Y.-J."/>
            <person name="Ko J."/>
            <person name="Kim S.-G."/>
        </authorList>
    </citation>
    <scope>NUCLEOTIDE SEQUENCE</scope>
    <source>
        <strain evidence="1">KCTC 25031</strain>
    </source>
</reference>
<keyword evidence="1" id="KW-0032">Aminotransferase</keyword>
<gene>
    <name evidence="1" type="ORF">K4L44_09880</name>
</gene>
<name>A0AC61NBN7_9BACT</name>
<organism evidence="1 2">
    <name type="scientific">Halosquirtibacter laminarini</name>
    <dbReference type="NCBI Taxonomy" id="3374600"/>
    <lineage>
        <taxon>Bacteria</taxon>
        <taxon>Pseudomonadati</taxon>
        <taxon>Bacteroidota</taxon>
        <taxon>Bacteroidia</taxon>
        <taxon>Marinilabiliales</taxon>
        <taxon>Prolixibacteraceae</taxon>
        <taxon>Halosquirtibacter</taxon>
    </lineage>
</organism>
<keyword evidence="2" id="KW-1185">Reference proteome</keyword>